<keyword evidence="8 11" id="KW-0675">Receptor</keyword>
<dbReference type="AlphaFoldDB" id="A0A0M5KAR7"/>
<feature type="transmembrane region" description="Helical" evidence="10">
    <location>
        <begin position="124"/>
        <end position="145"/>
    </location>
</feature>
<protein>
    <submittedName>
        <fullName evidence="11">Odorant receptor 140</fullName>
    </submittedName>
</protein>
<keyword evidence="9" id="KW-0807">Transducer</keyword>
<proteinExistence type="evidence at transcript level"/>
<dbReference type="EMBL" id="KP843287">
    <property type="protein sequence ID" value="ALD51423.1"/>
    <property type="molecule type" value="mRNA"/>
</dbReference>
<evidence type="ECO:0000256" key="8">
    <source>
        <dbReference type="ARBA" id="ARBA00023170"/>
    </source>
</evidence>
<keyword evidence="4 10" id="KW-0812">Transmembrane</keyword>
<dbReference type="Pfam" id="PF02949">
    <property type="entry name" value="7tm_6"/>
    <property type="match status" value="1"/>
</dbReference>
<name>A0A0M5KAR7_LOCMI</name>
<organism evidence="11">
    <name type="scientific">Locusta migratoria</name>
    <name type="common">Migratory locust</name>
    <dbReference type="NCBI Taxonomy" id="7004"/>
    <lineage>
        <taxon>Eukaryota</taxon>
        <taxon>Metazoa</taxon>
        <taxon>Ecdysozoa</taxon>
        <taxon>Arthropoda</taxon>
        <taxon>Hexapoda</taxon>
        <taxon>Insecta</taxon>
        <taxon>Pterygota</taxon>
        <taxon>Neoptera</taxon>
        <taxon>Polyneoptera</taxon>
        <taxon>Orthoptera</taxon>
        <taxon>Caelifera</taxon>
        <taxon>Acrididea</taxon>
        <taxon>Acridomorpha</taxon>
        <taxon>Acridoidea</taxon>
        <taxon>Acrididae</taxon>
        <taxon>Oedipodinae</taxon>
        <taxon>Locusta</taxon>
    </lineage>
</organism>
<keyword evidence="7 10" id="KW-0472">Membrane</keyword>
<accession>A0A0M5KAR7</accession>
<reference evidence="11" key="2">
    <citation type="submission" date="2015-02" db="EMBL/GenBank/DDBJ databases">
        <authorList>
            <person name="Torres C."/>
        </authorList>
    </citation>
    <scope>NUCLEOTIDE SEQUENCE</scope>
</reference>
<evidence type="ECO:0000256" key="4">
    <source>
        <dbReference type="ARBA" id="ARBA00022692"/>
    </source>
</evidence>
<dbReference type="InterPro" id="IPR004117">
    <property type="entry name" value="7tm6_olfct_rcpt"/>
</dbReference>
<dbReference type="GO" id="GO:0004984">
    <property type="term" value="F:olfactory receptor activity"/>
    <property type="evidence" value="ECO:0007669"/>
    <property type="project" value="InterPro"/>
</dbReference>
<feature type="non-terminal residue" evidence="11">
    <location>
        <position position="1"/>
    </location>
</feature>
<evidence type="ECO:0000256" key="9">
    <source>
        <dbReference type="ARBA" id="ARBA00023224"/>
    </source>
</evidence>
<keyword evidence="5" id="KW-0552">Olfaction</keyword>
<evidence type="ECO:0000256" key="7">
    <source>
        <dbReference type="ARBA" id="ARBA00023136"/>
    </source>
</evidence>
<sequence>LLDISSPLDGLVGGRTRQALLLLDQAAVAFNHLCSVAAFTTMFVHFVVIACRHLQRSIDDLTADNCDIAAVVRHHQQILRFIREIEEAYCILMFWLFLPMMVVMCLIMFAFLTMTSLDIEFLEMLAFFLIYCVTNGVISICGSMLTSKAERVMVAAYSSAWPERSRGFSGAVRVVMVRFLQPAQLTVGKFVPLSINTFSKLLQESFSYLMVMLSLVNEKDSEAQPGVVVEATANHSAYH</sequence>
<feature type="transmembrane region" description="Helical" evidence="10">
    <location>
        <begin position="29"/>
        <end position="51"/>
    </location>
</feature>
<evidence type="ECO:0000256" key="6">
    <source>
        <dbReference type="ARBA" id="ARBA00022989"/>
    </source>
</evidence>
<feature type="transmembrane region" description="Helical" evidence="10">
    <location>
        <begin position="88"/>
        <end position="112"/>
    </location>
</feature>
<evidence type="ECO:0000256" key="10">
    <source>
        <dbReference type="SAM" id="Phobius"/>
    </source>
</evidence>
<evidence type="ECO:0000313" key="11">
    <source>
        <dbReference type="EMBL" id="ALD51423.1"/>
    </source>
</evidence>
<dbReference type="PANTHER" id="PTHR21137:SF35">
    <property type="entry name" value="ODORANT RECEPTOR 19A-RELATED"/>
    <property type="match status" value="1"/>
</dbReference>
<dbReference type="GO" id="GO:0007165">
    <property type="term" value="P:signal transduction"/>
    <property type="evidence" value="ECO:0007669"/>
    <property type="project" value="UniProtKB-KW"/>
</dbReference>
<reference evidence="11" key="1">
    <citation type="journal article" date="2015" name="Cell. Mol. Life Sci.">
        <title>Identification and functional analysis of olfactory receptor family reveal unusual characteristics of the olfactory system in the migratory locust.</title>
        <authorList>
            <person name="Wang Z."/>
            <person name="Yang P."/>
            <person name="Chen D."/>
            <person name="Jiang F."/>
            <person name="Li Y."/>
            <person name="Wang X."/>
            <person name="Kang L."/>
        </authorList>
    </citation>
    <scope>NUCLEOTIDE SEQUENCE</scope>
</reference>
<keyword evidence="2" id="KW-1003">Cell membrane</keyword>
<evidence type="ECO:0000256" key="5">
    <source>
        <dbReference type="ARBA" id="ARBA00022725"/>
    </source>
</evidence>
<dbReference type="GO" id="GO:0005549">
    <property type="term" value="F:odorant binding"/>
    <property type="evidence" value="ECO:0007669"/>
    <property type="project" value="InterPro"/>
</dbReference>
<evidence type="ECO:0000256" key="2">
    <source>
        <dbReference type="ARBA" id="ARBA00022475"/>
    </source>
</evidence>
<evidence type="ECO:0000256" key="3">
    <source>
        <dbReference type="ARBA" id="ARBA00022606"/>
    </source>
</evidence>
<comment type="subcellular location">
    <subcellularLocation>
        <location evidence="1">Cell membrane</location>
        <topology evidence="1">Multi-pass membrane protein</topology>
    </subcellularLocation>
</comment>
<keyword evidence="6 10" id="KW-1133">Transmembrane helix</keyword>
<dbReference type="GO" id="GO:0005886">
    <property type="term" value="C:plasma membrane"/>
    <property type="evidence" value="ECO:0007669"/>
    <property type="project" value="UniProtKB-SubCell"/>
</dbReference>
<dbReference type="PANTHER" id="PTHR21137">
    <property type="entry name" value="ODORANT RECEPTOR"/>
    <property type="match status" value="1"/>
</dbReference>
<keyword evidence="3" id="KW-0716">Sensory transduction</keyword>
<evidence type="ECO:0000256" key="1">
    <source>
        <dbReference type="ARBA" id="ARBA00004651"/>
    </source>
</evidence>